<feature type="region of interest" description="Disordered" evidence="1">
    <location>
        <begin position="236"/>
        <end position="260"/>
    </location>
</feature>
<accession>A0AAN7CSL5</accession>
<name>A0AAN7CSL5_9PEZI</name>
<gene>
    <name evidence="3" type="ORF">C7999DRAFT_14451</name>
</gene>
<feature type="domain" description="DUF7136" evidence="2">
    <location>
        <begin position="24"/>
        <end position="241"/>
    </location>
</feature>
<comment type="caution">
    <text evidence="3">The sequence shown here is derived from an EMBL/GenBank/DDBJ whole genome shotgun (WGS) entry which is preliminary data.</text>
</comment>
<reference evidence="3" key="2">
    <citation type="submission" date="2023-05" db="EMBL/GenBank/DDBJ databases">
        <authorList>
            <consortium name="Lawrence Berkeley National Laboratory"/>
            <person name="Steindorff A."/>
            <person name="Hensen N."/>
            <person name="Bonometti L."/>
            <person name="Westerberg I."/>
            <person name="Brannstrom I.O."/>
            <person name="Guillou S."/>
            <person name="Cros-Aarteil S."/>
            <person name="Calhoun S."/>
            <person name="Haridas S."/>
            <person name="Kuo A."/>
            <person name="Mondo S."/>
            <person name="Pangilinan J."/>
            <person name="Riley R."/>
            <person name="Labutti K."/>
            <person name="Andreopoulos B."/>
            <person name="Lipzen A."/>
            <person name="Chen C."/>
            <person name="Yanf M."/>
            <person name="Daum C."/>
            <person name="Ng V."/>
            <person name="Clum A."/>
            <person name="Ohm R."/>
            <person name="Martin F."/>
            <person name="Silar P."/>
            <person name="Natvig D."/>
            <person name="Lalanne C."/>
            <person name="Gautier V."/>
            <person name="Ament-Velasquez S.L."/>
            <person name="Kruys A."/>
            <person name="Hutchinson M.I."/>
            <person name="Powell A.J."/>
            <person name="Barry K."/>
            <person name="Miller A.N."/>
            <person name="Grigoriev I.V."/>
            <person name="Debuchy R."/>
            <person name="Gladieux P."/>
            <person name="Thoren M.H."/>
            <person name="Johannesson H."/>
        </authorList>
    </citation>
    <scope>NUCLEOTIDE SEQUENCE</scope>
    <source>
        <strain evidence="3">CBS 359.72</strain>
    </source>
</reference>
<dbReference type="InterPro" id="IPR055560">
    <property type="entry name" value="DUF7136"/>
</dbReference>
<evidence type="ECO:0000313" key="4">
    <source>
        <dbReference type="Proteomes" id="UP001303647"/>
    </source>
</evidence>
<feature type="compositionally biased region" description="Low complexity" evidence="1">
    <location>
        <begin position="244"/>
        <end position="257"/>
    </location>
</feature>
<organism evidence="3 4">
    <name type="scientific">Corynascus novoguineensis</name>
    <dbReference type="NCBI Taxonomy" id="1126955"/>
    <lineage>
        <taxon>Eukaryota</taxon>
        <taxon>Fungi</taxon>
        <taxon>Dikarya</taxon>
        <taxon>Ascomycota</taxon>
        <taxon>Pezizomycotina</taxon>
        <taxon>Sordariomycetes</taxon>
        <taxon>Sordariomycetidae</taxon>
        <taxon>Sordariales</taxon>
        <taxon>Chaetomiaceae</taxon>
        <taxon>Corynascus</taxon>
    </lineage>
</organism>
<evidence type="ECO:0000256" key="1">
    <source>
        <dbReference type="SAM" id="MobiDB-lite"/>
    </source>
</evidence>
<dbReference type="EMBL" id="MU857652">
    <property type="protein sequence ID" value="KAK4247530.1"/>
    <property type="molecule type" value="Genomic_DNA"/>
</dbReference>
<keyword evidence="4" id="KW-1185">Reference proteome</keyword>
<dbReference type="Proteomes" id="UP001303647">
    <property type="component" value="Unassembled WGS sequence"/>
</dbReference>
<proteinExistence type="predicted"/>
<evidence type="ECO:0000259" key="2">
    <source>
        <dbReference type="Pfam" id="PF23584"/>
    </source>
</evidence>
<dbReference type="AlphaFoldDB" id="A0AAN7CSL5"/>
<sequence length="281" mass="30408">MKASTITTTALAAIAVAQQTNPTTKQIEIDIVFPRNETYREAQVFPIVLAIQNMTTIRESNATFRINWYIQRLNDGWSPAGLPSDEGFFEISANDTKEGPGLFVGAANVTKWYENPGWGSEDKNKWMFQWYIHPISAKEGSTCSSKDGTYSNTVADGKLLFDVKSDVYLAYYDLEDADYLRNVTNIPECPEFATLLEVGKNATNPGCPAIQEVQGAQGNPCAVKIDRPTVTSILSEASRQAEPTSTIETTASTSTSTAGVGPARTIQTALAAACVLCGLAL</sequence>
<dbReference type="Pfam" id="PF23584">
    <property type="entry name" value="DUF7136"/>
    <property type="match status" value="1"/>
</dbReference>
<evidence type="ECO:0000313" key="3">
    <source>
        <dbReference type="EMBL" id="KAK4247530.1"/>
    </source>
</evidence>
<reference evidence="3" key="1">
    <citation type="journal article" date="2023" name="Mol. Phylogenet. Evol.">
        <title>Genome-scale phylogeny and comparative genomics of the fungal order Sordariales.</title>
        <authorList>
            <person name="Hensen N."/>
            <person name="Bonometti L."/>
            <person name="Westerberg I."/>
            <person name="Brannstrom I.O."/>
            <person name="Guillou S."/>
            <person name="Cros-Aarteil S."/>
            <person name="Calhoun S."/>
            <person name="Haridas S."/>
            <person name="Kuo A."/>
            <person name="Mondo S."/>
            <person name="Pangilinan J."/>
            <person name="Riley R."/>
            <person name="LaButti K."/>
            <person name="Andreopoulos B."/>
            <person name="Lipzen A."/>
            <person name="Chen C."/>
            <person name="Yan M."/>
            <person name="Daum C."/>
            <person name="Ng V."/>
            <person name="Clum A."/>
            <person name="Steindorff A."/>
            <person name="Ohm R.A."/>
            <person name="Martin F."/>
            <person name="Silar P."/>
            <person name="Natvig D.O."/>
            <person name="Lalanne C."/>
            <person name="Gautier V."/>
            <person name="Ament-Velasquez S.L."/>
            <person name="Kruys A."/>
            <person name="Hutchinson M.I."/>
            <person name="Powell A.J."/>
            <person name="Barry K."/>
            <person name="Miller A.N."/>
            <person name="Grigoriev I.V."/>
            <person name="Debuchy R."/>
            <person name="Gladieux P."/>
            <person name="Hiltunen Thoren M."/>
            <person name="Johannesson H."/>
        </authorList>
    </citation>
    <scope>NUCLEOTIDE SEQUENCE</scope>
    <source>
        <strain evidence="3">CBS 359.72</strain>
    </source>
</reference>
<protein>
    <recommendedName>
        <fullName evidence="2">DUF7136 domain-containing protein</fullName>
    </recommendedName>
</protein>